<dbReference type="Pfam" id="PF00271">
    <property type="entry name" value="Helicase_C"/>
    <property type="match status" value="1"/>
</dbReference>
<name>I0R8H2_9FIRM</name>
<dbReference type="GO" id="GO:0003677">
    <property type="term" value="F:DNA binding"/>
    <property type="evidence" value="ECO:0007669"/>
    <property type="project" value="InterPro"/>
</dbReference>
<dbReference type="PATRIC" id="fig|1095750.3.peg.1204"/>
<dbReference type="AlphaFoldDB" id="I0R8H2"/>
<feature type="domain" description="Helicase C-terminal" evidence="1">
    <location>
        <begin position="176"/>
        <end position="329"/>
    </location>
</feature>
<sequence>MKMSMASRADVYVCSIASVANKYGYRFIGRMIGNRGKRKLIVVVDEAHHAVASNYYKVFSKITTLNSNRILLGLTATPTRMQDSQRARLLHMFNVDRNIKNNIGVRGKGFIYEITLKQLIAGGFLANPKYIPIATEIIGEVEYDCTPEDEVYFNQFGDLSERIKNRIGKSSLRNKIIVDHYIKNQEKYGKTIVFAYDQNHAETLCDVFRDEGVSCDYAISNRRDAQDVIWHFKNNEFKVLINVQILTEGSDIPDIQTVFLARETNSDSLLMQMIGRGLRGEKAGGTKEAYIVAFHDTWERFAGWINPGALDIFELEENDEVDKVISDDEEVEITPNEEMLRLLEKLAVGDNIENSKGDVEGESSMSLQEEFALQRDLYMKLYSVMKANLISKEKKQIYPCGWYSVINDDGEDDKVLVFDSQLNSYLDIERNINNIKNSMSVDVLQEIFFGDCNEKPKLEELKLVFDYILDRGEMPIYFELSQREAFDLKEIGKAYQRIVANKEDGDTWLKKLFDSALILQQIYHYFFAFKKSVMDAVKEQVEAEIVTSDERKEYNIVDNYYNLAELLEEIKNQYPKLRTDELVKIAWSDNIVRDWFAICERVIDNGKILYQIHINKLLSSPLIDRELIKYLIFHELLHENGYWRHDMEFRMREWSYPESEKWDGILDSLSLKYNLDVYYKDSLKSESHSLDIENESIETSEDNIFFNPNATGVCEGIKYCRNCGNRLPVTAKFCDKCGTGVDY</sequence>
<evidence type="ECO:0000313" key="2">
    <source>
        <dbReference type="EMBL" id="EIC95980.1"/>
    </source>
</evidence>
<keyword evidence="2" id="KW-0067">ATP-binding</keyword>
<dbReference type="GO" id="GO:0004386">
    <property type="term" value="F:helicase activity"/>
    <property type="evidence" value="ECO:0007669"/>
    <property type="project" value="UniProtKB-KW"/>
</dbReference>
<protein>
    <submittedName>
        <fullName evidence="2">Helicase C-terminal domain protein</fullName>
    </submittedName>
</protein>
<dbReference type="OrthoDB" id="9802901at2"/>
<dbReference type="InterPro" id="IPR050742">
    <property type="entry name" value="Helicase_Restrict-Modif_Enz"/>
</dbReference>
<keyword evidence="2" id="KW-0378">Hydrolase</keyword>
<dbReference type="Pfam" id="PF04851">
    <property type="entry name" value="ResIII"/>
    <property type="match status" value="1"/>
</dbReference>
<accession>I0R8H2</accession>
<evidence type="ECO:0000313" key="3">
    <source>
        <dbReference type="Proteomes" id="UP000005039"/>
    </source>
</evidence>
<dbReference type="eggNOG" id="COG1061">
    <property type="taxonomic scope" value="Bacteria"/>
</dbReference>
<reference evidence="2 3" key="1">
    <citation type="submission" date="2012-03" db="EMBL/GenBank/DDBJ databases">
        <authorList>
            <person name="Durkin A.S."/>
            <person name="McCorrison J."/>
            <person name="Torralba M."/>
            <person name="Gillis M."/>
            <person name="Methe B."/>
            <person name="Sutton G."/>
            <person name="Nelson K.E."/>
        </authorList>
    </citation>
    <scope>NUCLEOTIDE SEQUENCE [LARGE SCALE GENOMIC DNA]</scope>
    <source>
        <strain evidence="2 3">F0468</strain>
    </source>
</reference>
<dbReference type="Proteomes" id="UP000005039">
    <property type="component" value="Unassembled WGS sequence"/>
</dbReference>
<dbReference type="Pfam" id="PF13240">
    <property type="entry name" value="Zn_Ribbon_1"/>
    <property type="match status" value="1"/>
</dbReference>
<dbReference type="GO" id="GO:0005829">
    <property type="term" value="C:cytosol"/>
    <property type="evidence" value="ECO:0007669"/>
    <property type="project" value="TreeGrafter"/>
</dbReference>
<comment type="caution">
    <text evidence="2">The sequence shown here is derived from an EMBL/GenBank/DDBJ whole genome shotgun (WGS) entry which is preliminary data.</text>
</comment>
<organism evidence="2 3">
    <name type="scientific">Lachnoanaerobaculum saburreum F0468</name>
    <dbReference type="NCBI Taxonomy" id="1095750"/>
    <lineage>
        <taxon>Bacteria</taxon>
        <taxon>Bacillati</taxon>
        <taxon>Bacillota</taxon>
        <taxon>Clostridia</taxon>
        <taxon>Lachnospirales</taxon>
        <taxon>Lachnospiraceae</taxon>
        <taxon>Lachnoanaerobaculum</taxon>
    </lineage>
</organism>
<evidence type="ECO:0000259" key="1">
    <source>
        <dbReference type="PROSITE" id="PS51194"/>
    </source>
</evidence>
<dbReference type="InterPro" id="IPR027417">
    <property type="entry name" value="P-loop_NTPase"/>
</dbReference>
<dbReference type="EMBL" id="AJGH01000060">
    <property type="protein sequence ID" value="EIC95980.1"/>
    <property type="molecule type" value="Genomic_DNA"/>
</dbReference>
<dbReference type="PANTHER" id="PTHR47396:SF1">
    <property type="entry name" value="ATP-DEPENDENT HELICASE IRC3-RELATED"/>
    <property type="match status" value="1"/>
</dbReference>
<proteinExistence type="predicted"/>
<dbReference type="GO" id="GO:0016787">
    <property type="term" value="F:hydrolase activity"/>
    <property type="evidence" value="ECO:0007669"/>
    <property type="project" value="InterPro"/>
</dbReference>
<dbReference type="PROSITE" id="PS51194">
    <property type="entry name" value="HELICASE_CTER"/>
    <property type="match status" value="1"/>
</dbReference>
<dbReference type="SUPFAM" id="SSF52540">
    <property type="entry name" value="P-loop containing nucleoside triphosphate hydrolases"/>
    <property type="match status" value="1"/>
</dbReference>
<keyword evidence="2" id="KW-0547">Nucleotide-binding</keyword>
<dbReference type="InterPro" id="IPR026870">
    <property type="entry name" value="Zinc_ribbon_dom"/>
</dbReference>
<gene>
    <name evidence="2" type="ORF">HMPREF9970_2648</name>
</gene>
<dbReference type="SMART" id="SM00490">
    <property type="entry name" value="HELICc"/>
    <property type="match status" value="1"/>
</dbReference>
<dbReference type="InterPro" id="IPR001650">
    <property type="entry name" value="Helicase_C-like"/>
</dbReference>
<dbReference type="InterPro" id="IPR006935">
    <property type="entry name" value="Helicase/UvrB_N"/>
</dbReference>
<dbReference type="GO" id="GO:0005524">
    <property type="term" value="F:ATP binding"/>
    <property type="evidence" value="ECO:0007669"/>
    <property type="project" value="InterPro"/>
</dbReference>
<keyword evidence="3" id="KW-1185">Reference proteome</keyword>
<dbReference type="Gene3D" id="3.40.50.300">
    <property type="entry name" value="P-loop containing nucleotide triphosphate hydrolases"/>
    <property type="match status" value="2"/>
</dbReference>
<dbReference type="PANTHER" id="PTHR47396">
    <property type="entry name" value="TYPE I RESTRICTION ENZYME ECOKI R PROTEIN"/>
    <property type="match status" value="1"/>
</dbReference>
<keyword evidence="2" id="KW-0347">Helicase</keyword>